<evidence type="ECO:0000313" key="2">
    <source>
        <dbReference type="Proteomes" id="UP000527352"/>
    </source>
</evidence>
<name>A0ABX1KT79_9GAMM</name>
<dbReference type="RefSeq" id="WP_168826357.1">
    <property type="nucleotide sequence ID" value="NZ_JBOZPY010000006.1"/>
</dbReference>
<accession>A0ABX1KT79</accession>
<gene>
    <name evidence="1" type="ORF">HGO26_15715</name>
</gene>
<keyword evidence="2" id="KW-1185">Reference proteome</keyword>
<evidence type="ECO:0000313" key="1">
    <source>
        <dbReference type="EMBL" id="NLQ24317.1"/>
    </source>
</evidence>
<dbReference type="EMBL" id="JABAEB010000009">
    <property type="protein sequence ID" value="NLQ24317.1"/>
    <property type="molecule type" value="Genomic_DNA"/>
</dbReference>
<comment type="caution">
    <text evidence="1">The sequence shown here is derived from an EMBL/GenBank/DDBJ whole genome shotgun (WGS) entry which is preliminary data.</text>
</comment>
<proteinExistence type="predicted"/>
<dbReference type="Proteomes" id="UP000527352">
    <property type="component" value="Unassembled WGS sequence"/>
</dbReference>
<reference evidence="1 2" key="1">
    <citation type="submission" date="2020-04" db="EMBL/GenBank/DDBJ databases">
        <title>The first description of lens atrophy caused by putative novel Shewanella sp. that is a new emerging pathogen for cultured rainbow trout?</title>
        <authorList>
            <person name="Saticioglu I.B."/>
            <person name="Duman M."/>
            <person name="Altun S."/>
        </authorList>
    </citation>
    <scope>NUCLEOTIDE SEQUENCE [LARGE SCALE GENOMIC DNA]</scope>
    <source>
        <strain evidence="1 2">S-1</strain>
    </source>
</reference>
<protein>
    <submittedName>
        <fullName evidence="1">Uncharacterized protein</fullName>
    </submittedName>
</protein>
<sequence>MLRPVSFAVTQRTEKISDINRTQKAGDHRQPRRVKDIKQVDKRTKKYPRLFRVKRKNLTLDQQRQFARQLNSYQLKALRDWQGFSDNLLDVKSLNDAQLWILHAAEHCEHLYPLTLRKQLKKYIADVKSSAGNMDANSSTVQQLVAYEHNLDGLLSLLALCRRYYIQE</sequence>
<organism evidence="1 2">
    <name type="scientific">Shewanella oncorhynchi</name>
    <dbReference type="NCBI Taxonomy" id="2726434"/>
    <lineage>
        <taxon>Bacteria</taxon>
        <taxon>Pseudomonadati</taxon>
        <taxon>Pseudomonadota</taxon>
        <taxon>Gammaproteobacteria</taxon>
        <taxon>Alteromonadales</taxon>
        <taxon>Shewanellaceae</taxon>
        <taxon>Shewanella</taxon>
    </lineage>
</organism>